<evidence type="ECO:0000256" key="1">
    <source>
        <dbReference type="RuleBase" id="RU003792"/>
    </source>
</evidence>
<reference evidence="3" key="1">
    <citation type="submission" date="2021-01" db="EMBL/GenBank/DDBJ databases">
        <authorList>
            <consortium name="Genoscope - CEA"/>
            <person name="William W."/>
        </authorList>
    </citation>
    <scope>NUCLEOTIDE SEQUENCE</scope>
</reference>
<name>A0A8S1NHX2_9CILI</name>
<evidence type="ECO:0000313" key="4">
    <source>
        <dbReference type="Proteomes" id="UP000692954"/>
    </source>
</evidence>
<keyword evidence="4" id="KW-1185">Reference proteome</keyword>
<dbReference type="Pfam" id="PF01416">
    <property type="entry name" value="PseudoU_synth_1"/>
    <property type="match status" value="1"/>
</dbReference>
<dbReference type="EMBL" id="CAJJDN010000059">
    <property type="protein sequence ID" value="CAD8092727.1"/>
    <property type="molecule type" value="Genomic_DNA"/>
</dbReference>
<feature type="domain" description="Pseudouridine synthase I TruA alpha/beta" evidence="2">
    <location>
        <begin position="145"/>
        <end position="248"/>
    </location>
</feature>
<dbReference type="PANTHER" id="PTHR11142:SF4">
    <property type="entry name" value="PSEUDOURIDYLATE SYNTHASE 1 HOMOLOG"/>
    <property type="match status" value="1"/>
</dbReference>
<dbReference type="GO" id="GO:0160147">
    <property type="term" value="F:tRNA pseudouridine(38-40) synthase activity"/>
    <property type="evidence" value="ECO:0007669"/>
    <property type="project" value="UniProtKB-EC"/>
</dbReference>
<dbReference type="InterPro" id="IPR020097">
    <property type="entry name" value="PsdUridine_synth_TruA_a/b_dom"/>
</dbReference>
<accession>A0A8S1NHX2</accession>
<dbReference type="PANTHER" id="PTHR11142">
    <property type="entry name" value="PSEUDOURIDYLATE SYNTHASE"/>
    <property type="match status" value="1"/>
</dbReference>
<dbReference type="FunFam" id="3.30.70.660:FF:000002">
    <property type="entry name" value="tRNA pseudouridine synthase"/>
    <property type="match status" value="1"/>
</dbReference>
<sequence>MDYNINQIIQLLNLIYFMLSLKQQFIIKSRKLVSHLNADSIKKIGITRGARTDRGVHALCNIISLKLQIDQKYCQSMTNNKLVDKWNIDWDLLINELNSQLPKDIKVNGIKHVTQSFNVKNQADQRMYNYISPQFSSSDQIQKICNEYLGTHNFHNYTSKKEYKDPSSKRFIQEFNVQPFKFNEENYLKFTILGNSFMYHQIRKMIGTIYQIIQEKKDLEFIKQTFSEKQHSLYIAPQQGLYLREIKFFGYNMKPDIPQKLEYDFKQQILIDEFEDELMKYICDQYERENIFEEWYKEIQQYKH</sequence>
<comment type="similarity">
    <text evidence="1">Belongs to the tRNA pseudouridine synthase TruA family.</text>
</comment>
<keyword evidence="1" id="KW-0819">tRNA processing</keyword>
<evidence type="ECO:0000259" key="2">
    <source>
        <dbReference type="Pfam" id="PF01416"/>
    </source>
</evidence>
<dbReference type="GO" id="GO:1990481">
    <property type="term" value="P:mRNA pseudouridine synthesis"/>
    <property type="evidence" value="ECO:0007669"/>
    <property type="project" value="TreeGrafter"/>
</dbReference>
<protein>
    <recommendedName>
        <fullName evidence="1">tRNA pseudouridine synthase</fullName>
        <ecNumber evidence="1">5.4.99.12</ecNumber>
    </recommendedName>
</protein>
<dbReference type="NCBIfam" id="TIGR00071">
    <property type="entry name" value="hisT_truA"/>
    <property type="match status" value="1"/>
</dbReference>
<gene>
    <name evidence="3" type="ORF">PSON_ATCC_30995.1.T0590219</name>
</gene>
<keyword evidence="1" id="KW-0413">Isomerase</keyword>
<comment type="caution">
    <text evidence="3">The sequence shown here is derived from an EMBL/GenBank/DDBJ whole genome shotgun (WGS) entry which is preliminary data.</text>
</comment>
<organism evidence="3 4">
    <name type="scientific">Paramecium sonneborni</name>
    <dbReference type="NCBI Taxonomy" id="65129"/>
    <lineage>
        <taxon>Eukaryota</taxon>
        <taxon>Sar</taxon>
        <taxon>Alveolata</taxon>
        <taxon>Ciliophora</taxon>
        <taxon>Intramacronucleata</taxon>
        <taxon>Oligohymenophorea</taxon>
        <taxon>Peniculida</taxon>
        <taxon>Parameciidae</taxon>
        <taxon>Paramecium</taxon>
    </lineage>
</organism>
<dbReference type="OrthoDB" id="10256309at2759"/>
<dbReference type="InterPro" id="IPR001406">
    <property type="entry name" value="PsdUridine_synth_TruA"/>
</dbReference>
<dbReference type="GO" id="GO:0005634">
    <property type="term" value="C:nucleus"/>
    <property type="evidence" value="ECO:0007669"/>
    <property type="project" value="TreeGrafter"/>
</dbReference>
<dbReference type="EC" id="5.4.99.12" evidence="1"/>
<evidence type="ECO:0000313" key="3">
    <source>
        <dbReference type="EMBL" id="CAD8092727.1"/>
    </source>
</evidence>
<dbReference type="GO" id="GO:0031119">
    <property type="term" value="P:tRNA pseudouridine synthesis"/>
    <property type="evidence" value="ECO:0007669"/>
    <property type="project" value="TreeGrafter"/>
</dbReference>
<proteinExistence type="inferred from homology"/>
<dbReference type="AlphaFoldDB" id="A0A8S1NHX2"/>
<dbReference type="GO" id="GO:0003723">
    <property type="term" value="F:RNA binding"/>
    <property type="evidence" value="ECO:0007669"/>
    <property type="project" value="InterPro"/>
</dbReference>
<comment type="catalytic activity">
    <reaction evidence="1">
        <text>uridine(38/39/40) in tRNA = pseudouridine(38/39/40) in tRNA</text>
        <dbReference type="Rhea" id="RHEA:22376"/>
        <dbReference type="Rhea" id="RHEA-COMP:10085"/>
        <dbReference type="Rhea" id="RHEA-COMP:10087"/>
        <dbReference type="ChEBI" id="CHEBI:65314"/>
        <dbReference type="ChEBI" id="CHEBI:65315"/>
        <dbReference type="EC" id="5.4.99.12"/>
    </reaction>
</comment>
<dbReference type="Proteomes" id="UP000692954">
    <property type="component" value="Unassembled WGS sequence"/>
</dbReference>